<gene>
    <name evidence="6" type="ORF">KI387_019256</name>
</gene>
<dbReference type="GO" id="GO:0000407">
    <property type="term" value="C:phagophore assembly site"/>
    <property type="evidence" value="ECO:0007669"/>
    <property type="project" value="TreeGrafter"/>
</dbReference>
<dbReference type="OMA" id="RVSHTWA"/>
<keyword evidence="3" id="KW-0418">Kinase</keyword>
<dbReference type="Pfam" id="PF00069">
    <property type="entry name" value="Pkinase"/>
    <property type="match status" value="1"/>
</dbReference>
<dbReference type="SMART" id="SM00220">
    <property type="entry name" value="S_TKc"/>
    <property type="match status" value="1"/>
</dbReference>
<dbReference type="GO" id="GO:0016020">
    <property type="term" value="C:membrane"/>
    <property type="evidence" value="ECO:0007669"/>
    <property type="project" value="TreeGrafter"/>
</dbReference>
<evidence type="ECO:0000256" key="4">
    <source>
        <dbReference type="ARBA" id="ARBA00022840"/>
    </source>
</evidence>
<evidence type="ECO:0000313" key="6">
    <source>
        <dbReference type="EMBL" id="KAH9317487.1"/>
    </source>
</evidence>
<accession>A0AA38G6T3</accession>
<dbReference type="InterPro" id="IPR045269">
    <property type="entry name" value="Atg1-like"/>
</dbReference>
<feature type="non-terminal residue" evidence="6">
    <location>
        <position position="572"/>
    </location>
</feature>
<dbReference type="InterPro" id="IPR011009">
    <property type="entry name" value="Kinase-like_dom_sf"/>
</dbReference>
<dbReference type="GO" id="GO:0004674">
    <property type="term" value="F:protein serine/threonine kinase activity"/>
    <property type="evidence" value="ECO:0007669"/>
    <property type="project" value="InterPro"/>
</dbReference>
<evidence type="ECO:0000256" key="1">
    <source>
        <dbReference type="ARBA" id="ARBA00022679"/>
    </source>
</evidence>
<keyword evidence="2" id="KW-0547">Nucleotide-binding</keyword>
<dbReference type="PANTHER" id="PTHR24348:SF22">
    <property type="entry name" value="NON-SPECIFIC SERINE_THREONINE PROTEIN KINASE"/>
    <property type="match status" value="1"/>
</dbReference>
<dbReference type="InterPro" id="IPR008271">
    <property type="entry name" value="Ser/Thr_kinase_AS"/>
</dbReference>
<dbReference type="InterPro" id="IPR056281">
    <property type="entry name" value="MIT_ATG1a/b/c"/>
</dbReference>
<feature type="domain" description="Protein kinase" evidence="5">
    <location>
        <begin position="1"/>
        <end position="191"/>
    </location>
</feature>
<dbReference type="SUPFAM" id="SSF56112">
    <property type="entry name" value="Protein kinase-like (PK-like)"/>
    <property type="match status" value="1"/>
</dbReference>
<evidence type="ECO:0000259" key="5">
    <source>
        <dbReference type="PROSITE" id="PS50011"/>
    </source>
</evidence>
<proteinExistence type="predicted"/>
<sequence length="572" mass="62572">ASGRIYIVLEYCTGGDLAAYIQHHRRSSEAVARHFMRQLAAGLQVLHENNLIHRDLKPQNLLLSTNDRNAVLKIADFGFARSLQPQGLAETLCGSPLYMAPEIMQFQKYNAKADLWSVGAILFQLMTGIPPYSGNSQLQLLQNILKSNELHFPPDIVGDLHPDCIDLCCKLLRRNPVERLSFEEFFNHKFMVQASSIAGLEKTLTGSRESPVIEKTEGPQDDCIHFSLDEDIHHHSSFLSTTKSTSSSSNLTSYPDTNVLARRSLSVKNFFKGKKVHSDCLEVGTDLEVGTSNYKFQSSFESRPYRESILEVSQAANVGQEHLKNSLKGVVDSLECIEREYVLVNAHAASTESLSSSLCMSGTDHSRSQIVASSSKIQKSLSAPMQIVGAAEGSVCGVESLGSQTSMPSGTSQVSIDAHDILGRPSNHPRTRFRSLRRCAHSITELVNDKLDTGHQIEAFSVQLLCLAILKKALHVSHNWASSFTGRSSQEGLPSDDGIHKTGTVHSGDMTEEVDFEDAAYACSQIEQEFLAAVEVAEELASHLGPLNGSSEMPDAMEVVFQAALALGRKGA</sequence>
<dbReference type="EMBL" id="JAHRHJ020000004">
    <property type="protein sequence ID" value="KAH9317487.1"/>
    <property type="molecule type" value="Genomic_DNA"/>
</dbReference>
<dbReference type="GO" id="GO:0005776">
    <property type="term" value="C:autophagosome"/>
    <property type="evidence" value="ECO:0007669"/>
    <property type="project" value="TreeGrafter"/>
</dbReference>
<dbReference type="InterPro" id="IPR000719">
    <property type="entry name" value="Prot_kinase_dom"/>
</dbReference>
<dbReference type="GO" id="GO:0005524">
    <property type="term" value="F:ATP binding"/>
    <property type="evidence" value="ECO:0007669"/>
    <property type="project" value="UniProtKB-KW"/>
</dbReference>
<organism evidence="6 7">
    <name type="scientific">Taxus chinensis</name>
    <name type="common">Chinese yew</name>
    <name type="synonym">Taxus wallichiana var. chinensis</name>
    <dbReference type="NCBI Taxonomy" id="29808"/>
    <lineage>
        <taxon>Eukaryota</taxon>
        <taxon>Viridiplantae</taxon>
        <taxon>Streptophyta</taxon>
        <taxon>Embryophyta</taxon>
        <taxon>Tracheophyta</taxon>
        <taxon>Spermatophyta</taxon>
        <taxon>Pinopsida</taxon>
        <taxon>Pinidae</taxon>
        <taxon>Conifers II</taxon>
        <taxon>Cupressales</taxon>
        <taxon>Taxaceae</taxon>
        <taxon>Taxus</taxon>
    </lineage>
</organism>
<dbReference type="PROSITE" id="PS00108">
    <property type="entry name" value="PROTEIN_KINASE_ST"/>
    <property type="match status" value="1"/>
</dbReference>
<name>A0AA38G6T3_TAXCH</name>
<keyword evidence="4" id="KW-0067">ATP-binding</keyword>
<evidence type="ECO:0000313" key="7">
    <source>
        <dbReference type="Proteomes" id="UP000824469"/>
    </source>
</evidence>
<reference evidence="6 7" key="1">
    <citation type="journal article" date="2021" name="Nat. Plants">
        <title>The Taxus genome provides insights into paclitaxel biosynthesis.</title>
        <authorList>
            <person name="Xiong X."/>
            <person name="Gou J."/>
            <person name="Liao Q."/>
            <person name="Li Y."/>
            <person name="Zhou Q."/>
            <person name="Bi G."/>
            <person name="Li C."/>
            <person name="Du R."/>
            <person name="Wang X."/>
            <person name="Sun T."/>
            <person name="Guo L."/>
            <person name="Liang H."/>
            <person name="Lu P."/>
            <person name="Wu Y."/>
            <person name="Zhang Z."/>
            <person name="Ro D.K."/>
            <person name="Shang Y."/>
            <person name="Huang S."/>
            <person name="Yan J."/>
        </authorList>
    </citation>
    <scope>NUCLEOTIDE SEQUENCE [LARGE SCALE GENOMIC DNA]</scope>
    <source>
        <strain evidence="6">Ta-2019</strain>
    </source>
</reference>
<comment type="caution">
    <text evidence="6">The sequence shown here is derived from an EMBL/GenBank/DDBJ whole genome shotgun (WGS) entry which is preliminary data.</text>
</comment>
<dbReference type="GO" id="GO:0005829">
    <property type="term" value="C:cytosol"/>
    <property type="evidence" value="ECO:0007669"/>
    <property type="project" value="TreeGrafter"/>
</dbReference>
<dbReference type="Pfam" id="PF24497">
    <property type="entry name" value="MIT_ATG1"/>
    <property type="match status" value="1"/>
</dbReference>
<evidence type="ECO:0000256" key="3">
    <source>
        <dbReference type="ARBA" id="ARBA00022777"/>
    </source>
</evidence>
<feature type="non-terminal residue" evidence="6">
    <location>
        <position position="1"/>
    </location>
</feature>
<keyword evidence="1" id="KW-0808">Transferase</keyword>
<evidence type="ECO:0000256" key="2">
    <source>
        <dbReference type="ARBA" id="ARBA00022741"/>
    </source>
</evidence>
<dbReference type="Gene3D" id="1.10.510.10">
    <property type="entry name" value="Transferase(Phosphotransferase) domain 1"/>
    <property type="match status" value="1"/>
</dbReference>
<dbReference type="AlphaFoldDB" id="A0AA38G6T3"/>
<dbReference type="PROSITE" id="PS50011">
    <property type="entry name" value="PROTEIN_KINASE_DOM"/>
    <property type="match status" value="1"/>
</dbReference>
<dbReference type="PANTHER" id="PTHR24348">
    <property type="entry name" value="SERINE/THREONINE-PROTEIN KINASE UNC-51-RELATED"/>
    <property type="match status" value="1"/>
</dbReference>
<dbReference type="GO" id="GO:0010506">
    <property type="term" value="P:regulation of autophagy"/>
    <property type="evidence" value="ECO:0007669"/>
    <property type="project" value="InterPro"/>
</dbReference>
<protein>
    <recommendedName>
        <fullName evidence="5">Protein kinase domain-containing protein</fullName>
    </recommendedName>
</protein>
<dbReference type="GO" id="GO:0000045">
    <property type="term" value="P:autophagosome assembly"/>
    <property type="evidence" value="ECO:0007669"/>
    <property type="project" value="TreeGrafter"/>
</dbReference>
<dbReference type="Proteomes" id="UP000824469">
    <property type="component" value="Unassembled WGS sequence"/>
</dbReference>
<keyword evidence="7" id="KW-1185">Reference proteome</keyword>